<dbReference type="GO" id="GO:0005524">
    <property type="term" value="F:ATP binding"/>
    <property type="evidence" value="ECO:0007669"/>
    <property type="project" value="UniProtKB-KW"/>
</dbReference>
<comment type="subcellular location">
    <subcellularLocation>
        <location evidence="1">Cell inner membrane</location>
        <topology evidence="1">Peripheral membrane protein</topology>
    </subcellularLocation>
</comment>
<dbReference type="GO" id="GO:0005886">
    <property type="term" value="C:plasma membrane"/>
    <property type="evidence" value="ECO:0007669"/>
    <property type="project" value="UniProtKB-SubCell"/>
</dbReference>
<dbReference type="Proteomes" id="UP000042054">
    <property type="component" value="Unassembled WGS sequence"/>
</dbReference>
<dbReference type="RefSeq" id="WP_050534643.1">
    <property type="nucleotide sequence ID" value="NZ_CABIHO010000068.1"/>
</dbReference>
<keyword evidence="4" id="KW-0762">Sugar transport</keyword>
<dbReference type="Pfam" id="PF00005">
    <property type="entry name" value="ABC_tran"/>
    <property type="match status" value="2"/>
</dbReference>
<dbReference type="PANTHER" id="PTHR43790:SF3">
    <property type="entry name" value="D-ALLOSE IMPORT ATP-BINDING PROTEIN ALSA-RELATED"/>
    <property type="match status" value="1"/>
</dbReference>
<keyword evidence="5" id="KW-0677">Repeat</keyword>
<evidence type="ECO:0000313" key="12">
    <source>
        <dbReference type="Proteomes" id="UP000042054"/>
    </source>
</evidence>
<dbReference type="CDD" id="cd03216">
    <property type="entry name" value="ABC_Carb_Monos_I"/>
    <property type="match status" value="1"/>
</dbReference>
<dbReference type="CDD" id="cd03215">
    <property type="entry name" value="ABC_Carb_Monos_II"/>
    <property type="match status" value="1"/>
</dbReference>
<dbReference type="SUPFAM" id="SSF52540">
    <property type="entry name" value="P-loop containing nucleoside triphosphate hydrolases"/>
    <property type="match status" value="2"/>
</dbReference>
<keyword evidence="3" id="KW-1003">Cell membrane</keyword>
<dbReference type="EMBL" id="CTKE01000004">
    <property type="protein sequence ID" value="CQI88549.1"/>
    <property type="molecule type" value="Genomic_DNA"/>
</dbReference>
<keyword evidence="6" id="KW-0547">Nucleotide-binding</keyword>
<dbReference type="NCBIfam" id="NF008030">
    <property type="entry name" value="PRK10762.1"/>
    <property type="match status" value="1"/>
</dbReference>
<evidence type="ECO:0000256" key="8">
    <source>
        <dbReference type="ARBA" id="ARBA00022967"/>
    </source>
</evidence>
<feature type="domain" description="ABC transporter" evidence="10">
    <location>
        <begin position="5"/>
        <end position="495"/>
    </location>
</feature>
<dbReference type="InterPro" id="IPR050107">
    <property type="entry name" value="ABC_carbohydrate_import_ATPase"/>
</dbReference>
<dbReference type="PANTHER" id="PTHR43790">
    <property type="entry name" value="CARBOHYDRATE TRANSPORT ATP-BINDING PROTEIN MG119-RELATED"/>
    <property type="match status" value="1"/>
</dbReference>
<evidence type="ECO:0000313" key="11">
    <source>
        <dbReference type="EMBL" id="CQI88549.1"/>
    </source>
</evidence>
<dbReference type="InterPro" id="IPR017871">
    <property type="entry name" value="ABC_transporter-like_CS"/>
</dbReference>
<protein>
    <submittedName>
        <fullName evidence="11">D-ribose transporter ATP-binding protein</fullName>
        <ecNumber evidence="11">3.6.3.17</ecNumber>
    </submittedName>
</protein>
<keyword evidence="9" id="KW-0472">Membrane</keyword>
<dbReference type="GO" id="GO:0015749">
    <property type="term" value="P:monosaccharide transmembrane transport"/>
    <property type="evidence" value="ECO:0007669"/>
    <property type="project" value="UniProtKB-ARBA"/>
</dbReference>
<dbReference type="EC" id="3.6.3.17" evidence="11"/>
<evidence type="ECO:0000256" key="7">
    <source>
        <dbReference type="ARBA" id="ARBA00022840"/>
    </source>
</evidence>
<dbReference type="AlphaFoldDB" id="A0A0U1HPT3"/>
<dbReference type="FunFam" id="3.40.50.300:FF:000127">
    <property type="entry name" value="Ribose import ATP-binding protein RbsA"/>
    <property type="match status" value="1"/>
</dbReference>
<reference evidence="11 12" key="1">
    <citation type="submission" date="2015-03" db="EMBL/GenBank/DDBJ databases">
        <authorList>
            <person name="Murphy D."/>
        </authorList>
    </citation>
    <scope>NUCLEOTIDE SEQUENCE [LARGE SCALE GENOMIC DNA]</scope>
    <source>
        <strain evidence="11 12">68/02</strain>
    </source>
</reference>
<dbReference type="SMART" id="SM00382">
    <property type="entry name" value="AAA"/>
    <property type="match status" value="2"/>
</dbReference>
<gene>
    <name evidence="11" type="primary">rbsA_1</name>
    <name evidence="11" type="ORF">ERS008555_00895</name>
</gene>
<keyword evidence="8" id="KW-1278">Translocase</keyword>
<organism evidence="11 12">
    <name type="scientific">Yersinia rohdei</name>
    <dbReference type="NCBI Taxonomy" id="29485"/>
    <lineage>
        <taxon>Bacteria</taxon>
        <taxon>Pseudomonadati</taxon>
        <taxon>Pseudomonadota</taxon>
        <taxon>Gammaproteobacteria</taxon>
        <taxon>Enterobacterales</taxon>
        <taxon>Yersiniaceae</taxon>
        <taxon>Yersinia</taxon>
    </lineage>
</organism>
<dbReference type="PROSITE" id="PS00211">
    <property type="entry name" value="ABC_TRANSPORTER_1"/>
    <property type="match status" value="1"/>
</dbReference>
<evidence type="ECO:0000256" key="4">
    <source>
        <dbReference type="ARBA" id="ARBA00022597"/>
    </source>
</evidence>
<accession>A0A0U1HPT3</accession>
<keyword evidence="7 11" id="KW-0067">ATP-binding</keyword>
<sequence>MQPLLQLKGIDKAFPGVKALSGAALSVYPGRVMALVGENGAGKSTMMKVLTGIYAKDAGSQHFLGKEVVFNGPKDSQEAGIGIIHQELNLIPQLTIAENIFLGREFVNRFGGIDWKKMYAEADLLLARLNISYSSHRLVGELSIGDQQMVEIAKVLSFESKVIIMDEPTDALTDTETASLFNVIKELKAQGRGIVYISHRLKEIFEICDDVTVFRDGQFIAEKPVSSLTENSLIEMMVGRKLEEQYPRLNLPRGEKRLEVKQLCGPGVKNVSFTLHKGEILGVAGLMGAGRTELMKIIYGALPRKSGFVMLDGREVVTHTPQDGLANGIVYISEDRKRDGLVLGMSVKENMSLTALRYFSRSGGSLKHADEKLAVADFIRLFNIKTPSMEQPIGLLSGGNQQKVAIARGLMTRPKVLILDEPTRGVDVGAKKEIYQLINQFKQEGLSIILVSSEMPEVLGMSDRIIVMHEGQLSGEFSIEQATQEVLMAAAVGKSDLFINNSSVSNGAQSRSNQI</sequence>
<evidence type="ECO:0000256" key="2">
    <source>
        <dbReference type="ARBA" id="ARBA00022448"/>
    </source>
</evidence>
<dbReference type="InterPro" id="IPR003593">
    <property type="entry name" value="AAA+_ATPase"/>
</dbReference>
<dbReference type="OrthoDB" id="9776369at2"/>
<name>A0A0U1HPT3_YERRO</name>
<dbReference type="STRING" id="29485.CH64_2601"/>
<dbReference type="InterPro" id="IPR027417">
    <property type="entry name" value="P-loop_NTPase"/>
</dbReference>
<dbReference type="Gene3D" id="3.40.50.300">
    <property type="entry name" value="P-loop containing nucleotide triphosphate hydrolases"/>
    <property type="match status" value="2"/>
</dbReference>
<evidence type="ECO:0000256" key="6">
    <source>
        <dbReference type="ARBA" id="ARBA00022741"/>
    </source>
</evidence>
<keyword evidence="11" id="KW-0378">Hydrolase</keyword>
<evidence type="ECO:0000256" key="1">
    <source>
        <dbReference type="ARBA" id="ARBA00004417"/>
    </source>
</evidence>
<evidence type="ECO:0000256" key="5">
    <source>
        <dbReference type="ARBA" id="ARBA00022737"/>
    </source>
</evidence>
<evidence type="ECO:0000256" key="3">
    <source>
        <dbReference type="ARBA" id="ARBA00022475"/>
    </source>
</evidence>
<dbReference type="InterPro" id="IPR003439">
    <property type="entry name" value="ABC_transporter-like_ATP-bd"/>
</dbReference>
<evidence type="ECO:0000256" key="9">
    <source>
        <dbReference type="ARBA" id="ARBA00023136"/>
    </source>
</evidence>
<dbReference type="GO" id="GO:0016887">
    <property type="term" value="F:ATP hydrolysis activity"/>
    <property type="evidence" value="ECO:0007669"/>
    <property type="project" value="InterPro"/>
</dbReference>
<dbReference type="FunFam" id="3.40.50.300:FF:000126">
    <property type="entry name" value="Galactose/methyl galactoside import ATP-binding protein MglA"/>
    <property type="match status" value="1"/>
</dbReference>
<keyword evidence="2" id="KW-0813">Transport</keyword>
<evidence type="ECO:0000259" key="10">
    <source>
        <dbReference type="PROSITE" id="PS50893"/>
    </source>
</evidence>
<dbReference type="PROSITE" id="PS50893">
    <property type="entry name" value="ABC_TRANSPORTER_2"/>
    <property type="match status" value="1"/>
</dbReference>
<proteinExistence type="predicted"/>